<dbReference type="STRING" id="1801726.A3H02_01630"/>
<name>A0A1G2F1D5_9BACT</name>
<feature type="transmembrane region" description="Helical" evidence="1">
    <location>
        <begin position="6"/>
        <end position="25"/>
    </location>
</feature>
<proteinExistence type="predicted"/>
<dbReference type="EMBL" id="MHMS01000022">
    <property type="protein sequence ID" value="OGZ31747.1"/>
    <property type="molecule type" value="Genomic_DNA"/>
</dbReference>
<keyword evidence="1" id="KW-1133">Transmembrane helix</keyword>
<reference evidence="2 3" key="1">
    <citation type="journal article" date="2016" name="Nat. Commun.">
        <title>Thousands of microbial genomes shed light on interconnected biogeochemical processes in an aquifer system.</title>
        <authorList>
            <person name="Anantharaman K."/>
            <person name="Brown C.T."/>
            <person name="Hug L.A."/>
            <person name="Sharon I."/>
            <person name="Castelle C.J."/>
            <person name="Probst A.J."/>
            <person name="Thomas B.C."/>
            <person name="Singh A."/>
            <person name="Wilkins M.J."/>
            <person name="Karaoz U."/>
            <person name="Brodie E.L."/>
            <person name="Williams K.H."/>
            <person name="Hubbard S.S."/>
            <person name="Banfield J.F."/>
        </authorList>
    </citation>
    <scope>NUCLEOTIDE SEQUENCE [LARGE SCALE GENOMIC DNA]</scope>
</reference>
<protein>
    <recommendedName>
        <fullName evidence="4">Dipeptidylpeptidase IV N-terminal domain-containing protein</fullName>
    </recommendedName>
</protein>
<keyword evidence="1" id="KW-0472">Membrane</keyword>
<evidence type="ECO:0000313" key="3">
    <source>
        <dbReference type="Proteomes" id="UP000176787"/>
    </source>
</evidence>
<gene>
    <name evidence="2" type="ORF">A3H02_01630</name>
</gene>
<keyword evidence="1" id="KW-0812">Transmembrane</keyword>
<dbReference type="Proteomes" id="UP000176787">
    <property type="component" value="Unassembled WGS sequence"/>
</dbReference>
<evidence type="ECO:0008006" key="4">
    <source>
        <dbReference type="Google" id="ProtNLM"/>
    </source>
</evidence>
<evidence type="ECO:0000313" key="2">
    <source>
        <dbReference type="EMBL" id="OGZ31747.1"/>
    </source>
</evidence>
<evidence type="ECO:0000256" key="1">
    <source>
        <dbReference type="SAM" id="Phobius"/>
    </source>
</evidence>
<comment type="caution">
    <text evidence="2">The sequence shown here is derived from an EMBL/GenBank/DDBJ whole genome shotgun (WGS) entry which is preliminary data.</text>
</comment>
<accession>A0A1G2F1D5</accession>
<sequence length="396" mass="44825">MRPLYFAIIILIIIVIVVTMLFSFFRGGQEQLKKEQEPAKLPLSSEEIKKQEPPTLPITAIEEIKEKNIEELPALSLIQIANEPISGFKPLKDGLSRYIDKATGHIFEASLVNGGKELISNTTLPKIFEVKWSEDGKKALFKYLEGEEAKIVSAEFSGTSTKGFILPQNIFSFGYAAGSDNIFYLIPTGDNRENGTVIRATYKNQSQREIYSSPFADFIVSFPKSDILSLATRPSGIAPGFLYQFNPLTGSFKKILGDIFGLEAKWDAKGEKFAFSGYDPDSQKPTLKFYNLKKEEVSALTFSGLAQKCAFSRIDADMVYCAVPKNPPLALYPDEWHQGLVKLEDEFFKINLKTGETKMIYNERLFDVWDIEVAPNEDFLYFKDRDNEFLWAIKLR</sequence>
<dbReference type="AlphaFoldDB" id="A0A1G2F1D5"/>
<organism evidence="2 3">
    <name type="scientific">Candidatus Niyogibacteria bacterium RIFCSPLOWO2_12_FULL_41_13</name>
    <dbReference type="NCBI Taxonomy" id="1801726"/>
    <lineage>
        <taxon>Bacteria</taxon>
        <taxon>Candidatus Niyogiibacteriota</taxon>
    </lineage>
</organism>
<dbReference type="SUPFAM" id="SSF82171">
    <property type="entry name" value="DPP6 N-terminal domain-like"/>
    <property type="match status" value="1"/>
</dbReference>